<evidence type="ECO:0000256" key="2">
    <source>
        <dbReference type="ARBA" id="ARBA00005697"/>
    </source>
</evidence>
<feature type="transmembrane region" description="Helical" evidence="7">
    <location>
        <begin position="72"/>
        <end position="91"/>
    </location>
</feature>
<sequence>MPYNSNSSPGKVMTKWRTEIIAGLIGYLTTVYIVAVNGSILSEAGISLESGMVATILASFAGTILMGLYAKLPLILIPGMGINALFAYSIVEGTGLAFQEGLAVVLIASLLFLITAFSKLGIILKQAIPESLKHAITVGLGFFLILIGLQKSGLVVSGEHTIVAIGDFTSPTVIVSLLTLFFAIFMFMKGIPANFLITMIGGTLLAYFYGILDMEKSTTAISINDVVFIPSFSAIDEISFWLAIFPLAMILIFENMGLLHGQLHMLKRDNSYGRAYQVTAFSSLTCAFFGTSPTVSAAENAAVIASEGKSRTAALTAGLLFLATIFIIPWISMIPNTAISPILIIVGVLMAQNIRHVPLDDMSEALPAFLVVATIPFTYSIADGMAFGFIAYPIVKMAMGKQKELSLPLIIISVLFLLDFMLRIFGI</sequence>
<feature type="transmembrane region" description="Helical" evidence="7">
    <location>
        <begin position="103"/>
        <end position="124"/>
    </location>
</feature>
<keyword evidence="5 7" id="KW-1133">Transmembrane helix</keyword>
<keyword evidence="6 7" id="KW-0472">Membrane</keyword>
<evidence type="ECO:0000313" key="9">
    <source>
        <dbReference type="Proteomes" id="UP001595989"/>
    </source>
</evidence>
<evidence type="ECO:0000256" key="5">
    <source>
        <dbReference type="ARBA" id="ARBA00022989"/>
    </source>
</evidence>
<comment type="subcellular location">
    <subcellularLocation>
        <location evidence="1">Membrane</location>
        <topology evidence="1">Multi-pass membrane protein</topology>
    </subcellularLocation>
</comment>
<gene>
    <name evidence="8" type="ORF">ACFO3D_02465</name>
</gene>
<comment type="caution">
    <text evidence="8">The sequence shown here is derived from an EMBL/GenBank/DDBJ whole genome shotgun (WGS) entry which is preliminary data.</text>
</comment>
<dbReference type="InterPro" id="IPR045018">
    <property type="entry name" value="Azg-like"/>
</dbReference>
<feature type="transmembrane region" description="Helical" evidence="7">
    <location>
        <begin position="238"/>
        <end position="259"/>
    </location>
</feature>
<dbReference type="Proteomes" id="UP001595989">
    <property type="component" value="Unassembled WGS sequence"/>
</dbReference>
<organism evidence="8 9">
    <name type="scientific">Virgibacillus kekensis</name>
    <dbReference type="NCBI Taxonomy" id="202261"/>
    <lineage>
        <taxon>Bacteria</taxon>
        <taxon>Bacillati</taxon>
        <taxon>Bacillota</taxon>
        <taxon>Bacilli</taxon>
        <taxon>Bacillales</taxon>
        <taxon>Bacillaceae</taxon>
        <taxon>Virgibacillus</taxon>
    </lineage>
</organism>
<reference evidence="9" key="1">
    <citation type="journal article" date="2019" name="Int. J. Syst. Evol. Microbiol.">
        <title>The Global Catalogue of Microorganisms (GCM) 10K type strain sequencing project: providing services to taxonomists for standard genome sequencing and annotation.</title>
        <authorList>
            <consortium name="The Broad Institute Genomics Platform"/>
            <consortium name="The Broad Institute Genome Sequencing Center for Infectious Disease"/>
            <person name="Wu L."/>
            <person name="Ma J."/>
        </authorList>
    </citation>
    <scope>NUCLEOTIDE SEQUENCE [LARGE SCALE GENOMIC DNA]</scope>
    <source>
        <strain evidence="9">CGMCC 4.7426</strain>
    </source>
</reference>
<keyword evidence="4 7" id="KW-0812">Transmembrane</keyword>
<comment type="similarity">
    <text evidence="2">Belongs to the nucleobase:cation symporter-2 (NCS2) (TC 2.A.40) family. Azg-like subfamily.</text>
</comment>
<evidence type="ECO:0000256" key="3">
    <source>
        <dbReference type="ARBA" id="ARBA00022448"/>
    </source>
</evidence>
<feature type="transmembrane region" description="Helical" evidence="7">
    <location>
        <begin position="46"/>
        <end position="65"/>
    </location>
</feature>
<dbReference type="PANTHER" id="PTHR43337:SF2">
    <property type="entry name" value="XANTHINE_URACIL PERMEASE"/>
    <property type="match status" value="1"/>
</dbReference>
<evidence type="ECO:0000313" key="8">
    <source>
        <dbReference type="EMBL" id="MFC4557073.1"/>
    </source>
</evidence>
<evidence type="ECO:0000256" key="1">
    <source>
        <dbReference type="ARBA" id="ARBA00004141"/>
    </source>
</evidence>
<dbReference type="InterPro" id="IPR006043">
    <property type="entry name" value="NCS2"/>
</dbReference>
<feature type="transmembrane region" description="Helical" evidence="7">
    <location>
        <begin position="407"/>
        <end position="425"/>
    </location>
</feature>
<feature type="transmembrane region" description="Helical" evidence="7">
    <location>
        <begin position="20"/>
        <end position="40"/>
    </location>
</feature>
<name>A0ABV9DFH4_9BACI</name>
<evidence type="ECO:0000256" key="6">
    <source>
        <dbReference type="ARBA" id="ARBA00023136"/>
    </source>
</evidence>
<feature type="transmembrane region" description="Helical" evidence="7">
    <location>
        <begin position="195"/>
        <end position="212"/>
    </location>
</feature>
<proteinExistence type="inferred from homology"/>
<evidence type="ECO:0000256" key="4">
    <source>
        <dbReference type="ARBA" id="ARBA00022692"/>
    </source>
</evidence>
<feature type="transmembrane region" description="Helical" evidence="7">
    <location>
        <begin position="136"/>
        <end position="156"/>
    </location>
</feature>
<keyword evidence="3" id="KW-0813">Transport</keyword>
<keyword evidence="9" id="KW-1185">Reference proteome</keyword>
<evidence type="ECO:0000256" key="7">
    <source>
        <dbReference type="SAM" id="Phobius"/>
    </source>
</evidence>
<accession>A0ABV9DFH4</accession>
<protein>
    <submittedName>
        <fullName evidence="8">NCS2 family permease</fullName>
    </submittedName>
</protein>
<dbReference type="EMBL" id="JBHSFU010000003">
    <property type="protein sequence ID" value="MFC4557073.1"/>
    <property type="molecule type" value="Genomic_DNA"/>
</dbReference>
<feature type="transmembrane region" description="Helical" evidence="7">
    <location>
        <begin position="338"/>
        <end position="354"/>
    </location>
</feature>
<dbReference type="Pfam" id="PF00860">
    <property type="entry name" value="Xan_ur_permease"/>
    <property type="match status" value="1"/>
</dbReference>
<feature type="transmembrane region" description="Helical" evidence="7">
    <location>
        <begin position="168"/>
        <end position="188"/>
    </location>
</feature>
<feature type="transmembrane region" description="Helical" evidence="7">
    <location>
        <begin position="366"/>
        <end position="395"/>
    </location>
</feature>
<dbReference type="RefSeq" id="WP_390293013.1">
    <property type="nucleotide sequence ID" value="NZ_JBHSFU010000003.1"/>
</dbReference>
<dbReference type="PANTHER" id="PTHR43337">
    <property type="entry name" value="XANTHINE/URACIL PERMEASE C887.17-RELATED"/>
    <property type="match status" value="1"/>
</dbReference>